<comment type="catalytic activity">
    <reaction evidence="1">
        <text>ATP + protein L-histidine = ADP + protein N-phospho-L-histidine.</text>
        <dbReference type="EC" id="2.7.13.3"/>
    </reaction>
</comment>
<evidence type="ECO:0000256" key="12">
    <source>
        <dbReference type="ARBA" id="ARBA00023012"/>
    </source>
</evidence>
<dbReference type="EMBL" id="SIXI01000008">
    <property type="protein sequence ID" value="TBO27913.1"/>
    <property type="molecule type" value="Genomic_DNA"/>
</dbReference>
<feature type="domain" description="Histidine kinase" evidence="15">
    <location>
        <begin position="405"/>
        <end position="624"/>
    </location>
</feature>
<dbReference type="Pfam" id="PF00512">
    <property type="entry name" value="HisKA"/>
    <property type="match status" value="1"/>
</dbReference>
<evidence type="ECO:0000256" key="8">
    <source>
        <dbReference type="ARBA" id="ARBA00022741"/>
    </source>
</evidence>
<keyword evidence="8" id="KW-0547">Nucleotide-binding</keyword>
<dbReference type="Pfam" id="PF13188">
    <property type="entry name" value="PAS_8"/>
    <property type="match status" value="1"/>
</dbReference>
<dbReference type="GO" id="GO:0005524">
    <property type="term" value="F:ATP binding"/>
    <property type="evidence" value="ECO:0007669"/>
    <property type="project" value="UniProtKB-KW"/>
</dbReference>
<dbReference type="OrthoDB" id="567977at2"/>
<dbReference type="Gene3D" id="1.10.287.130">
    <property type="match status" value="1"/>
</dbReference>
<dbReference type="GO" id="GO:0000155">
    <property type="term" value="F:phosphorelay sensor kinase activity"/>
    <property type="evidence" value="ECO:0007669"/>
    <property type="project" value="InterPro"/>
</dbReference>
<name>A0A4Q9GUW0_9BURK</name>
<evidence type="ECO:0000313" key="16">
    <source>
        <dbReference type="EMBL" id="TBO27913.1"/>
    </source>
</evidence>
<dbReference type="InterPro" id="IPR003594">
    <property type="entry name" value="HATPase_dom"/>
</dbReference>
<dbReference type="Gene3D" id="3.30.450.20">
    <property type="entry name" value="PAS domain"/>
    <property type="match status" value="1"/>
</dbReference>
<dbReference type="InterPro" id="IPR003661">
    <property type="entry name" value="HisK_dim/P_dom"/>
</dbReference>
<dbReference type="InterPro" id="IPR036890">
    <property type="entry name" value="HATPase_C_sf"/>
</dbReference>
<proteinExistence type="predicted"/>
<dbReference type="InterPro" id="IPR035965">
    <property type="entry name" value="PAS-like_dom_sf"/>
</dbReference>
<organism evidence="16 17">
    <name type="scientific">Aquabacterium lacunae</name>
    <dbReference type="NCBI Taxonomy" id="2528630"/>
    <lineage>
        <taxon>Bacteria</taxon>
        <taxon>Pseudomonadati</taxon>
        <taxon>Pseudomonadota</taxon>
        <taxon>Betaproteobacteria</taxon>
        <taxon>Burkholderiales</taxon>
        <taxon>Aquabacterium</taxon>
    </lineage>
</organism>
<keyword evidence="5" id="KW-0597">Phosphoprotein</keyword>
<keyword evidence="7 14" id="KW-0812">Transmembrane</keyword>
<dbReference type="SMART" id="SM00091">
    <property type="entry name" value="PAS"/>
    <property type="match status" value="1"/>
</dbReference>
<dbReference type="InterPro" id="IPR004358">
    <property type="entry name" value="Sig_transdc_His_kin-like_C"/>
</dbReference>
<accession>A0A4Q9GUW0</accession>
<evidence type="ECO:0000256" key="9">
    <source>
        <dbReference type="ARBA" id="ARBA00022777"/>
    </source>
</evidence>
<comment type="subcellular location">
    <subcellularLocation>
        <location evidence="2">Cell membrane</location>
        <topology evidence="2">Multi-pass membrane protein</topology>
    </subcellularLocation>
</comment>
<dbReference type="SMART" id="SM00387">
    <property type="entry name" value="HATPase_c"/>
    <property type="match status" value="1"/>
</dbReference>
<keyword evidence="11 14" id="KW-1133">Transmembrane helix</keyword>
<evidence type="ECO:0000256" key="7">
    <source>
        <dbReference type="ARBA" id="ARBA00022692"/>
    </source>
</evidence>
<evidence type="ECO:0000256" key="1">
    <source>
        <dbReference type="ARBA" id="ARBA00000085"/>
    </source>
</evidence>
<keyword evidence="10" id="KW-0067">ATP-binding</keyword>
<protein>
    <recommendedName>
        <fullName evidence="3">histidine kinase</fullName>
        <ecNumber evidence="3">2.7.13.3</ecNumber>
    </recommendedName>
</protein>
<dbReference type="SUPFAM" id="SSF55874">
    <property type="entry name" value="ATPase domain of HSP90 chaperone/DNA topoisomerase II/histidine kinase"/>
    <property type="match status" value="1"/>
</dbReference>
<sequence>MPRSRVWASRSLRLHQQLVLVVSALVLVAIAMLGGYTAYAQSRAAEQGMRQQALMLARFIAVSSGNLILTDTLDQVETLALHTVDLPDVRAVQVSDAKGRSLTHVERPDKGPRRVVFDEPRAAVALPPEPVLSHPAEFLEDQVHPGVVRAWYPIVAGRLIGWVRVDYSRQSLEVLRSQILQGAAVAGVLAVLVCGVLLVLFMRAPMRALARATGFAVQLPQADGRQLRLSRAPAEVQQLVNSLNEASTRLYQQLQDINAGVRTLREHEAQLEAVNEQLGALFALSPDGLLTFNSAERVQFVNQAFLKLTGLKEGQVRGADAQQLEGLLRQQAVAPQAFAGLEACFDRLDASGSRGQLLTVQRPNTTVLRLIGLRTQGQAVSQVLYAVDVTQQHQLDTMKSEFLSTAAHELRTPMASIFGFTELMLHREMKPEQQRDLLGRIHRQSQLMITILNELLDLARIESRRGQDFALETVSLAQCAQAAVRDFQAPGGRQAPEWMAEPDERGCVRVDRMKLQQSIANILSNAYKYSPQGGSVRMRLVQGGHIPGAELGLEITDQGIGLKPDELARLGERFFRADKSGNIPGTGLGVCIVKELLELMGGHLEVKSQYLVGTTVTLWLPRVSATSSTPA</sequence>
<dbReference type="SUPFAM" id="SSF103190">
    <property type="entry name" value="Sensory domain-like"/>
    <property type="match status" value="1"/>
</dbReference>
<dbReference type="InterPro" id="IPR029151">
    <property type="entry name" value="Sensor-like_sf"/>
</dbReference>
<keyword evidence="12" id="KW-0902">Two-component regulatory system</keyword>
<feature type="coiled-coil region" evidence="13">
    <location>
        <begin position="257"/>
        <end position="284"/>
    </location>
</feature>
<comment type="caution">
    <text evidence="16">The sequence shown here is derived from an EMBL/GenBank/DDBJ whole genome shotgun (WGS) entry which is preliminary data.</text>
</comment>
<dbReference type="GO" id="GO:0005886">
    <property type="term" value="C:plasma membrane"/>
    <property type="evidence" value="ECO:0007669"/>
    <property type="project" value="UniProtKB-SubCell"/>
</dbReference>
<dbReference type="CDD" id="cd00075">
    <property type="entry name" value="HATPase"/>
    <property type="match status" value="1"/>
</dbReference>
<dbReference type="PRINTS" id="PR00344">
    <property type="entry name" value="BCTRLSENSOR"/>
</dbReference>
<dbReference type="SUPFAM" id="SSF47384">
    <property type="entry name" value="Homodimeric domain of signal transducing histidine kinase"/>
    <property type="match status" value="1"/>
</dbReference>
<dbReference type="SMART" id="SM00388">
    <property type="entry name" value="HisKA"/>
    <property type="match status" value="1"/>
</dbReference>
<keyword evidence="13" id="KW-0175">Coiled coil</keyword>
<keyword evidence="14" id="KW-0472">Membrane</keyword>
<evidence type="ECO:0000313" key="17">
    <source>
        <dbReference type="Proteomes" id="UP000292120"/>
    </source>
</evidence>
<dbReference type="InterPro" id="IPR005467">
    <property type="entry name" value="His_kinase_dom"/>
</dbReference>
<evidence type="ECO:0000256" key="6">
    <source>
        <dbReference type="ARBA" id="ARBA00022679"/>
    </source>
</evidence>
<dbReference type="PANTHER" id="PTHR43711:SF26">
    <property type="entry name" value="SENSOR HISTIDINE KINASE RCSC"/>
    <property type="match status" value="1"/>
</dbReference>
<keyword evidence="17" id="KW-1185">Reference proteome</keyword>
<evidence type="ECO:0000256" key="10">
    <source>
        <dbReference type="ARBA" id="ARBA00022840"/>
    </source>
</evidence>
<evidence type="ECO:0000256" key="11">
    <source>
        <dbReference type="ARBA" id="ARBA00022989"/>
    </source>
</evidence>
<dbReference type="CDD" id="cd00082">
    <property type="entry name" value="HisKA"/>
    <property type="match status" value="1"/>
</dbReference>
<dbReference type="FunFam" id="1.10.287.130:FF:000001">
    <property type="entry name" value="Two-component sensor histidine kinase"/>
    <property type="match status" value="1"/>
</dbReference>
<dbReference type="Gene3D" id="3.30.565.10">
    <property type="entry name" value="Histidine kinase-like ATPase, C-terminal domain"/>
    <property type="match status" value="1"/>
</dbReference>
<dbReference type="SUPFAM" id="SSF55785">
    <property type="entry name" value="PYP-like sensor domain (PAS domain)"/>
    <property type="match status" value="1"/>
</dbReference>
<keyword evidence="6" id="KW-0808">Transferase</keyword>
<dbReference type="EC" id="2.7.13.3" evidence="3"/>
<dbReference type="AlphaFoldDB" id="A0A4Q9GUW0"/>
<dbReference type="InterPro" id="IPR000014">
    <property type="entry name" value="PAS"/>
</dbReference>
<evidence type="ECO:0000256" key="14">
    <source>
        <dbReference type="SAM" id="Phobius"/>
    </source>
</evidence>
<dbReference type="PROSITE" id="PS50109">
    <property type="entry name" value="HIS_KIN"/>
    <property type="match status" value="1"/>
</dbReference>
<dbReference type="PANTHER" id="PTHR43711">
    <property type="entry name" value="TWO-COMPONENT HISTIDINE KINASE"/>
    <property type="match status" value="1"/>
</dbReference>
<gene>
    <name evidence="16" type="ORF">EYS42_15880</name>
</gene>
<dbReference type="Proteomes" id="UP000292120">
    <property type="component" value="Unassembled WGS sequence"/>
</dbReference>
<dbReference type="InterPro" id="IPR050736">
    <property type="entry name" value="Sensor_HK_Regulatory"/>
</dbReference>
<dbReference type="RefSeq" id="WP_130969182.1">
    <property type="nucleotide sequence ID" value="NZ_SIXI01000008.1"/>
</dbReference>
<dbReference type="InterPro" id="IPR036097">
    <property type="entry name" value="HisK_dim/P_sf"/>
</dbReference>
<evidence type="ECO:0000256" key="5">
    <source>
        <dbReference type="ARBA" id="ARBA00022553"/>
    </source>
</evidence>
<reference evidence="16 17" key="1">
    <citation type="submission" date="2019-02" db="EMBL/GenBank/DDBJ databases">
        <title>Aquabacterium sp. strain KMB7.</title>
        <authorList>
            <person name="Chen W.-M."/>
        </authorList>
    </citation>
    <scope>NUCLEOTIDE SEQUENCE [LARGE SCALE GENOMIC DNA]</scope>
    <source>
        <strain evidence="16 17">KMB7</strain>
    </source>
</reference>
<evidence type="ECO:0000256" key="4">
    <source>
        <dbReference type="ARBA" id="ARBA00022475"/>
    </source>
</evidence>
<keyword evidence="9" id="KW-0418">Kinase</keyword>
<evidence type="ECO:0000256" key="13">
    <source>
        <dbReference type="SAM" id="Coils"/>
    </source>
</evidence>
<evidence type="ECO:0000256" key="3">
    <source>
        <dbReference type="ARBA" id="ARBA00012438"/>
    </source>
</evidence>
<evidence type="ECO:0000259" key="15">
    <source>
        <dbReference type="PROSITE" id="PS50109"/>
    </source>
</evidence>
<dbReference type="Pfam" id="PF02518">
    <property type="entry name" value="HATPase_c"/>
    <property type="match status" value="1"/>
</dbReference>
<keyword evidence="4" id="KW-1003">Cell membrane</keyword>
<evidence type="ECO:0000256" key="2">
    <source>
        <dbReference type="ARBA" id="ARBA00004651"/>
    </source>
</evidence>
<feature type="transmembrane region" description="Helical" evidence="14">
    <location>
        <begin position="179"/>
        <end position="201"/>
    </location>
</feature>